<sequence>MEYRETFPSHHQIFFPENYYQKRPGGEEFPIEIHSSSRSFYEDCHHLDQFNTNGSSSNPLFGVHSSCLDLFDCSSAFESLPIFDFYEAKPYQNGATTPSSIEKHFPVIGSGISDNSPVMSAPINMVPPTASRLIMPFNFQEFESFKYQPPDQGSCTTIENGSWPVIGSTSAAVVQRKPGKGRKKKFNVVKGQWTVEEDRLLIELVESHGLRRWSLIAQMLNGRIGKQCRERWHNHLRPDIKKEMWSEEEDRILIEAHAEIGNKWAEIAKQLPGRTENSIKNHWNATKRRQFSRRKCRSKFPRRSSLLQEYIKSLNIETINAGCRKKSSLANVDGLTPENRTDLNKGKSHDDQPSQPRPVSEAYSGNRVLPEYDFSEVPEFNFDTRMFEESSLDSLMDEMHCAPHDLQRKISWIDMPPLDVASIMHCEVKKELDLVEMINQVNI</sequence>
<dbReference type="InterPro" id="IPR009057">
    <property type="entry name" value="Homeodomain-like_sf"/>
</dbReference>
<feature type="domain" description="Myb-like" evidence="6">
    <location>
        <begin position="237"/>
        <end position="287"/>
    </location>
</feature>
<dbReference type="GO" id="GO:0005634">
    <property type="term" value="C:nucleus"/>
    <property type="evidence" value="ECO:0007669"/>
    <property type="project" value="UniProtKB-SubCell"/>
</dbReference>
<dbReference type="InterPro" id="IPR017930">
    <property type="entry name" value="Myb_dom"/>
</dbReference>
<dbReference type="AlphaFoldDB" id="A0AAD3XZN9"/>
<dbReference type="Pfam" id="PF00249">
    <property type="entry name" value="Myb_DNA-binding"/>
    <property type="match status" value="2"/>
</dbReference>
<dbReference type="PANTHER" id="PTHR45614">
    <property type="entry name" value="MYB PROTEIN-RELATED"/>
    <property type="match status" value="1"/>
</dbReference>
<dbReference type="GO" id="GO:0000981">
    <property type="term" value="F:DNA-binding transcription factor activity, RNA polymerase II-specific"/>
    <property type="evidence" value="ECO:0007669"/>
    <property type="project" value="TreeGrafter"/>
</dbReference>
<evidence type="ECO:0000256" key="1">
    <source>
        <dbReference type="ARBA" id="ARBA00004123"/>
    </source>
</evidence>
<dbReference type="PROSITE" id="PS51294">
    <property type="entry name" value="HTH_MYB"/>
    <property type="match status" value="2"/>
</dbReference>
<feature type="domain" description="HTH myb-type" evidence="7">
    <location>
        <begin position="185"/>
        <end position="240"/>
    </location>
</feature>
<evidence type="ECO:0000256" key="2">
    <source>
        <dbReference type="ARBA" id="ARBA00022737"/>
    </source>
</evidence>
<protein>
    <recommendedName>
        <fullName evidence="10">Transcription factor MYB98</fullName>
    </recommendedName>
</protein>
<dbReference type="FunFam" id="1.10.10.60:FF:000381">
    <property type="entry name" value="Transcription factor MYB119"/>
    <property type="match status" value="1"/>
</dbReference>
<organism evidence="8 9">
    <name type="scientific">Nepenthes gracilis</name>
    <name type="common">Slender pitcher plant</name>
    <dbReference type="NCBI Taxonomy" id="150966"/>
    <lineage>
        <taxon>Eukaryota</taxon>
        <taxon>Viridiplantae</taxon>
        <taxon>Streptophyta</taxon>
        <taxon>Embryophyta</taxon>
        <taxon>Tracheophyta</taxon>
        <taxon>Spermatophyta</taxon>
        <taxon>Magnoliopsida</taxon>
        <taxon>eudicotyledons</taxon>
        <taxon>Gunneridae</taxon>
        <taxon>Pentapetalae</taxon>
        <taxon>Caryophyllales</taxon>
        <taxon>Nepenthaceae</taxon>
        <taxon>Nepenthes</taxon>
    </lineage>
</organism>
<keyword evidence="2" id="KW-0677">Repeat</keyword>
<dbReference type="FunFam" id="1.10.10.60:FF:000010">
    <property type="entry name" value="Transcriptional activator Myb isoform A"/>
    <property type="match status" value="1"/>
</dbReference>
<dbReference type="EMBL" id="BSYO01000026">
    <property type="protein sequence ID" value="GMH23772.1"/>
    <property type="molecule type" value="Genomic_DNA"/>
</dbReference>
<proteinExistence type="predicted"/>
<evidence type="ECO:0000256" key="4">
    <source>
        <dbReference type="ARBA" id="ARBA00023242"/>
    </source>
</evidence>
<dbReference type="Proteomes" id="UP001279734">
    <property type="component" value="Unassembled WGS sequence"/>
</dbReference>
<dbReference type="GO" id="GO:0000978">
    <property type="term" value="F:RNA polymerase II cis-regulatory region sequence-specific DNA binding"/>
    <property type="evidence" value="ECO:0007669"/>
    <property type="project" value="TreeGrafter"/>
</dbReference>
<dbReference type="SUPFAM" id="SSF46689">
    <property type="entry name" value="Homeodomain-like"/>
    <property type="match status" value="1"/>
</dbReference>
<evidence type="ECO:0000313" key="9">
    <source>
        <dbReference type="Proteomes" id="UP001279734"/>
    </source>
</evidence>
<dbReference type="InterPro" id="IPR050560">
    <property type="entry name" value="MYB_TF"/>
</dbReference>
<accession>A0AAD3XZN9</accession>
<feature type="region of interest" description="Disordered" evidence="5">
    <location>
        <begin position="330"/>
        <end position="362"/>
    </location>
</feature>
<dbReference type="PANTHER" id="PTHR45614:SF285">
    <property type="entry name" value="TRANSCRIPTION FACTOR MYB98"/>
    <property type="match status" value="1"/>
</dbReference>
<name>A0AAD3XZN9_NEPGR</name>
<evidence type="ECO:0008006" key="10">
    <source>
        <dbReference type="Google" id="ProtNLM"/>
    </source>
</evidence>
<evidence type="ECO:0000256" key="3">
    <source>
        <dbReference type="ARBA" id="ARBA00023125"/>
    </source>
</evidence>
<dbReference type="Gene3D" id="1.10.10.60">
    <property type="entry name" value="Homeodomain-like"/>
    <property type="match status" value="2"/>
</dbReference>
<keyword evidence="4" id="KW-0539">Nucleus</keyword>
<comment type="subcellular location">
    <subcellularLocation>
        <location evidence="1">Nucleus</location>
    </subcellularLocation>
</comment>
<evidence type="ECO:0000259" key="7">
    <source>
        <dbReference type="PROSITE" id="PS51294"/>
    </source>
</evidence>
<evidence type="ECO:0000256" key="5">
    <source>
        <dbReference type="SAM" id="MobiDB-lite"/>
    </source>
</evidence>
<evidence type="ECO:0000313" key="8">
    <source>
        <dbReference type="EMBL" id="GMH23772.1"/>
    </source>
</evidence>
<dbReference type="CDD" id="cd00167">
    <property type="entry name" value="SANT"/>
    <property type="match status" value="2"/>
</dbReference>
<dbReference type="SMART" id="SM00717">
    <property type="entry name" value="SANT"/>
    <property type="match status" value="2"/>
</dbReference>
<keyword evidence="9" id="KW-1185">Reference proteome</keyword>
<keyword evidence="3" id="KW-0238">DNA-binding</keyword>
<feature type="domain" description="Myb-like" evidence="6">
    <location>
        <begin position="185"/>
        <end position="236"/>
    </location>
</feature>
<reference evidence="8" key="1">
    <citation type="submission" date="2023-05" db="EMBL/GenBank/DDBJ databases">
        <title>Nepenthes gracilis genome sequencing.</title>
        <authorList>
            <person name="Fukushima K."/>
        </authorList>
    </citation>
    <scope>NUCLEOTIDE SEQUENCE</scope>
    <source>
        <strain evidence="8">SING2019-196</strain>
    </source>
</reference>
<dbReference type="PROSITE" id="PS50090">
    <property type="entry name" value="MYB_LIKE"/>
    <property type="match status" value="2"/>
</dbReference>
<feature type="compositionally biased region" description="Basic and acidic residues" evidence="5">
    <location>
        <begin position="339"/>
        <end position="352"/>
    </location>
</feature>
<evidence type="ECO:0000259" key="6">
    <source>
        <dbReference type="PROSITE" id="PS50090"/>
    </source>
</evidence>
<gene>
    <name evidence="8" type="ORF">Nepgr_025615</name>
</gene>
<dbReference type="InterPro" id="IPR001005">
    <property type="entry name" value="SANT/Myb"/>
</dbReference>
<comment type="caution">
    <text evidence="8">The sequence shown here is derived from an EMBL/GenBank/DDBJ whole genome shotgun (WGS) entry which is preliminary data.</text>
</comment>
<feature type="domain" description="HTH myb-type" evidence="7">
    <location>
        <begin position="241"/>
        <end position="291"/>
    </location>
</feature>